<dbReference type="PANTHER" id="PTHR24095:SF14">
    <property type="entry name" value="ACETYL-COENZYME A SYNTHETASE 1"/>
    <property type="match status" value="1"/>
</dbReference>
<dbReference type="InterPro" id="IPR042099">
    <property type="entry name" value="ANL_N_sf"/>
</dbReference>
<evidence type="ECO:0000256" key="3">
    <source>
        <dbReference type="ARBA" id="ARBA00022741"/>
    </source>
</evidence>
<gene>
    <name evidence="9" type="ORF">TeGR_g13282</name>
</gene>
<reference evidence="9 10" key="1">
    <citation type="journal article" date="2023" name="Commun. Biol.">
        <title>Genome analysis of Parmales, the sister group of diatoms, reveals the evolutionary specialization of diatoms from phago-mixotrophs to photoautotrophs.</title>
        <authorList>
            <person name="Ban H."/>
            <person name="Sato S."/>
            <person name="Yoshikawa S."/>
            <person name="Yamada K."/>
            <person name="Nakamura Y."/>
            <person name="Ichinomiya M."/>
            <person name="Sato N."/>
            <person name="Blanc-Mathieu R."/>
            <person name="Endo H."/>
            <person name="Kuwata A."/>
            <person name="Ogata H."/>
        </authorList>
    </citation>
    <scope>NUCLEOTIDE SEQUENCE [LARGE SCALE GENOMIC DNA]</scope>
</reference>
<feature type="domain" description="AMP-dependent synthetase/ligase" evidence="6">
    <location>
        <begin position="76"/>
        <end position="468"/>
    </location>
</feature>
<dbReference type="Pfam" id="PF16177">
    <property type="entry name" value="ACAS_N"/>
    <property type="match status" value="1"/>
</dbReference>
<comment type="catalytic activity">
    <reaction evidence="5">
        <text>acetate + ATP + CoA = acetyl-CoA + AMP + diphosphate</text>
        <dbReference type="Rhea" id="RHEA:23176"/>
        <dbReference type="ChEBI" id="CHEBI:30089"/>
        <dbReference type="ChEBI" id="CHEBI:30616"/>
        <dbReference type="ChEBI" id="CHEBI:33019"/>
        <dbReference type="ChEBI" id="CHEBI:57287"/>
        <dbReference type="ChEBI" id="CHEBI:57288"/>
        <dbReference type="ChEBI" id="CHEBI:456215"/>
        <dbReference type="EC" id="6.2.1.1"/>
    </reaction>
</comment>
<dbReference type="EMBL" id="BRYB01001911">
    <property type="protein sequence ID" value="GMI36208.1"/>
    <property type="molecule type" value="Genomic_DNA"/>
</dbReference>
<evidence type="ECO:0000256" key="2">
    <source>
        <dbReference type="ARBA" id="ARBA00022598"/>
    </source>
</evidence>
<keyword evidence="4 5" id="KW-0067">ATP-binding</keyword>
<dbReference type="PANTHER" id="PTHR24095">
    <property type="entry name" value="ACETYL-COENZYME A SYNTHETASE"/>
    <property type="match status" value="1"/>
</dbReference>
<dbReference type="NCBIfam" id="NF001208">
    <property type="entry name" value="PRK00174.1"/>
    <property type="match status" value="1"/>
</dbReference>
<dbReference type="NCBIfam" id="TIGR02188">
    <property type="entry name" value="Ac_CoA_lig_AcsA"/>
    <property type="match status" value="1"/>
</dbReference>
<comment type="caution">
    <text evidence="9">The sequence shown here is derived from an EMBL/GenBank/DDBJ whole genome shotgun (WGS) entry which is preliminary data.</text>
</comment>
<name>A0ABQ6MYE3_9STRA</name>
<dbReference type="PROSITE" id="PS00455">
    <property type="entry name" value="AMP_BINDING"/>
    <property type="match status" value="1"/>
</dbReference>
<evidence type="ECO:0000259" key="8">
    <source>
        <dbReference type="Pfam" id="PF16177"/>
    </source>
</evidence>
<dbReference type="Pfam" id="PF00501">
    <property type="entry name" value="AMP-binding"/>
    <property type="match status" value="1"/>
</dbReference>
<evidence type="ECO:0000313" key="10">
    <source>
        <dbReference type="Proteomes" id="UP001165060"/>
    </source>
</evidence>
<evidence type="ECO:0000259" key="6">
    <source>
        <dbReference type="Pfam" id="PF00501"/>
    </source>
</evidence>
<organism evidence="9 10">
    <name type="scientific">Tetraparma gracilis</name>
    <dbReference type="NCBI Taxonomy" id="2962635"/>
    <lineage>
        <taxon>Eukaryota</taxon>
        <taxon>Sar</taxon>
        <taxon>Stramenopiles</taxon>
        <taxon>Ochrophyta</taxon>
        <taxon>Bolidophyceae</taxon>
        <taxon>Parmales</taxon>
        <taxon>Triparmaceae</taxon>
        <taxon>Tetraparma</taxon>
    </lineage>
</organism>
<keyword evidence="3 5" id="KW-0547">Nucleotide-binding</keyword>
<proteinExistence type="inferred from homology"/>
<dbReference type="InterPro" id="IPR020845">
    <property type="entry name" value="AMP-binding_CS"/>
</dbReference>
<dbReference type="SUPFAM" id="SSF56801">
    <property type="entry name" value="Acetyl-CoA synthetase-like"/>
    <property type="match status" value="1"/>
</dbReference>
<dbReference type="Gene3D" id="3.30.300.30">
    <property type="match status" value="1"/>
</dbReference>
<evidence type="ECO:0000313" key="9">
    <source>
        <dbReference type="EMBL" id="GMI36208.1"/>
    </source>
</evidence>
<evidence type="ECO:0000256" key="4">
    <source>
        <dbReference type="ARBA" id="ARBA00022840"/>
    </source>
</evidence>
<dbReference type="InterPro" id="IPR011904">
    <property type="entry name" value="Ac_CoA_lig"/>
</dbReference>
<dbReference type="InterPro" id="IPR032387">
    <property type="entry name" value="ACAS_N"/>
</dbReference>
<dbReference type="Gene3D" id="3.40.50.12780">
    <property type="entry name" value="N-terminal domain of ligase-like"/>
    <property type="match status" value="1"/>
</dbReference>
<evidence type="ECO:0000256" key="1">
    <source>
        <dbReference type="ARBA" id="ARBA00006432"/>
    </source>
</evidence>
<dbReference type="Proteomes" id="UP001165060">
    <property type="component" value="Unassembled WGS sequence"/>
</dbReference>
<dbReference type="Pfam" id="PF13193">
    <property type="entry name" value="AMP-binding_C"/>
    <property type="match status" value="1"/>
</dbReference>
<accession>A0ABQ6MYE3</accession>
<dbReference type="InterPro" id="IPR025110">
    <property type="entry name" value="AMP-bd_C"/>
</dbReference>
<dbReference type="EC" id="6.2.1.1" evidence="5"/>
<dbReference type="CDD" id="cd05966">
    <property type="entry name" value="ACS"/>
    <property type="match status" value="1"/>
</dbReference>
<keyword evidence="2 5" id="KW-0436">Ligase</keyword>
<keyword evidence="10" id="KW-1185">Reference proteome</keyword>
<dbReference type="InterPro" id="IPR000873">
    <property type="entry name" value="AMP-dep_synth/lig_dom"/>
</dbReference>
<comment type="similarity">
    <text evidence="1 5">Belongs to the ATP-dependent AMP-binding enzyme family.</text>
</comment>
<feature type="domain" description="Acetyl-coenzyme A synthetase N-terminal" evidence="8">
    <location>
        <begin position="18"/>
        <end position="74"/>
    </location>
</feature>
<feature type="domain" description="AMP-binding enzyme C-terminal" evidence="7">
    <location>
        <begin position="529"/>
        <end position="607"/>
    </location>
</feature>
<sequence>MVLQDKYAPNTNSAFEHYQAEHRLSIADTSAYWGEKAVTELDWFQGFDSVQQGGFLHGDVAWFVNGKLNTCYNCLDRWIEGRGDQTAILWEGDEPTDTKAITYRECLRKVCQISNALKAQGVKKGDCVTIYMPMMPEVSMVMLACARIGAYHSVIFAGFSADAIADRIEASGSKWVVTADEGLRGGKKLPLKAICDQAMAKDACRGVVEKCFVFARTSKTVNMETGRDVEFDSLVAAQRPYCPCEPMDSEDTLFILYTSGSTGKPKGVLHTVGGYSLYAKVTMKNSFDLKEDGSDVYACVADAGWITGHTYIVYGPLLNGTTTFMFESTPMYPDHGRYWDMVERHKINIFYTAPTAIRSLMRFGDDAPNKYDLSSLRILGTVGEPINPEAWRWYYEVIGRSNCAVADTYWQTETGGHVIANLPGAVPMKPGSCTLPCYGIDTVVLDPATGKELEGNCVEGVLAIKQPWPGMTRTCLGDHERYLTVYMKPYPGYYFPGDGCRRDEDGYIWITGRVDDVLNVSGHRIGTAEVESALVAHPAVSQAAVIGFPHEIKGEGIACYCTLTVGVEESDSLSKELKTAVRTAIGPFATPDLIIPTASLPMTRSGKIMRRVLRKIAAGESDQLGDVSTLADPTVVQVLIDKVEALQGKK</sequence>
<protein>
    <recommendedName>
        <fullName evidence="5">Acetyl-coenzyme A synthetase</fullName>
        <ecNumber evidence="5">6.2.1.1</ecNumber>
    </recommendedName>
</protein>
<evidence type="ECO:0000259" key="7">
    <source>
        <dbReference type="Pfam" id="PF13193"/>
    </source>
</evidence>
<evidence type="ECO:0000256" key="5">
    <source>
        <dbReference type="RuleBase" id="RU361147"/>
    </source>
</evidence>
<dbReference type="InterPro" id="IPR045851">
    <property type="entry name" value="AMP-bd_C_sf"/>
</dbReference>